<sequence>MSLQDRLHFVLKLAKGVVVQPVGSTPRNLACYKGQGRIAEPGFRNPQWVDGELLQLNGKGLGTRIRGTKLGFLYIVPEQSFLVLFDRLKLPE</sequence>
<comment type="caution">
    <text evidence="1">The sequence shown here is derived from an EMBL/GenBank/DDBJ whole genome shotgun (WGS) entry which is preliminary data.</text>
</comment>
<dbReference type="InterPro" id="IPR044680">
    <property type="entry name" value="EX1/2"/>
</dbReference>
<accession>A0A0K9PNE4</accession>
<dbReference type="Proteomes" id="UP000036987">
    <property type="component" value="Unassembled WGS sequence"/>
</dbReference>
<dbReference type="GO" id="GO:0010343">
    <property type="term" value="P:singlet oxygen-mediated programmed cell death"/>
    <property type="evidence" value="ECO:0007669"/>
    <property type="project" value="InterPro"/>
</dbReference>
<reference evidence="2" key="1">
    <citation type="journal article" date="2016" name="Nature">
        <title>The genome of the seagrass Zostera marina reveals angiosperm adaptation to the sea.</title>
        <authorList>
            <person name="Olsen J.L."/>
            <person name="Rouze P."/>
            <person name="Verhelst B."/>
            <person name="Lin Y.-C."/>
            <person name="Bayer T."/>
            <person name="Collen J."/>
            <person name="Dattolo E."/>
            <person name="De Paoli E."/>
            <person name="Dittami S."/>
            <person name="Maumus F."/>
            <person name="Michel G."/>
            <person name="Kersting A."/>
            <person name="Lauritano C."/>
            <person name="Lohaus R."/>
            <person name="Toepel M."/>
            <person name="Tonon T."/>
            <person name="Vanneste K."/>
            <person name="Amirebrahimi M."/>
            <person name="Brakel J."/>
            <person name="Bostroem C."/>
            <person name="Chovatia M."/>
            <person name="Grimwood J."/>
            <person name="Jenkins J.W."/>
            <person name="Jueterbock A."/>
            <person name="Mraz A."/>
            <person name="Stam W.T."/>
            <person name="Tice H."/>
            <person name="Bornberg-Bauer E."/>
            <person name="Green P.J."/>
            <person name="Pearson G.A."/>
            <person name="Procaccini G."/>
            <person name="Duarte C.M."/>
            <person name="Schmutz J."/>
            <person name="Reusch T.B.H."/>
            <person name="Van de Peer Y."/>
        </authorList>
    </citation>
    <scope>NUCLEOTIDE SEQUENCE [LARGE SCALE GENOMIC DNA]</scope>
    <source>
        <strain evidence="2">cv. Finnish</strain>
    </source>
</reference>
<dbReference type="OrthoDB" id="722566at2759"/>
<evidence type="ECO:0000313" key="1">
    <source>
        <dbReference type="EMBL" id="KMZ70496.1"/>
    </source>
</evidence>
<dbReference type="STRING" id="29655.A0A0K9PNE4"/>
<dbReference type="EMBL" id="LFYR01000728">
    <property type="protein sequence ID" value="KMZ70496.1"/>
    <property type="molecule type" value="Genomic_DNA"/>
</dbReference>
<evidence type="ECO:0000313" key="2">
    <source>
        <dbReference type="Proteomes" id="UP000036987"/>
    </source>
</evidence>
<dbReference type="PANTHER" id="PTHR33917:SF2">
    <property type="entry name" value="PROTEIN EXECUTER 2, CHLOROPLASTIC"/>
    <property type="match status" value="1"/>
</dbReference>
<gene>
    <name evidence="1" type="ORF">ZOSMA_19G00790</name>
</gene>
<dbReference type="PANTHER" id="PTHR33917">
    <property type="entry name" value="PROTEIN EXECUTER 1, CHLOROPLASTIC"/>
    <property type="match status" value="1"/>
</dbReference>
<dbReference type="AlphaFoldDB" id="A0A0K9PNE4"/>
<name>A0A0K9PNE4_ZOSMR</name>
<organism evidence="1 2">
    <name type="scientific">Zostera marina</name>
    <name type="common">Eelgrass</name>
    <dbReference type="NCBI Taxonomy" id="29655"/>
    <lineage>
        <taxon>Eukaryota</taxon>
        <taxon>Viridiplantae</taxon>
        <taxon>Streptophyta</taxon>
        <taxon>Embryophyta</taxon>
        <taxon>Tracheophyta</taxon>
        <taxon>Spermatophyta</taxon>
        <taxon>Magnoliopsida</taxon>
        <taxon>Liliopsida</taxon>
        <taxon>Zosteraceae</taxon>
        <taxon>Zostera</taxon>
    </lineage>
</organism>
<dbReference type="Pfam" id="PF12014">
    <property type="entry name" value="Cyclin_D1_bind"/>
    <property type="match status" value="1"/>
</dbReference>
<proteinExistence type="predicted"/>
<keyword evidence="2" id="KW-1185">Reference proteome</keyword>
<protein>
    <submittedName>
        <fullName evidence="1">Uncharacterized protein</fullName>
    </submittedName>
</protein>